<keyword evidence="3" id="KW-1185">Reference proteome</keyword>
<name>A0ABY4P9A5_9LACO</name>
<feature type="compositionally biased region" description="Low complexity" evidence="1">
    <location>
        <begin position="995"/>
        <end position="1005"/>
    </location>
</feature>
<feature type="region of interest" description="Disordered" evidence="1">
    <location>
        <begin position="982"/>
        <end position="1020"/>
    </location>
</feature>
<evidence type="ECO:0000313" key="2">
    <source>
        <dbReference type="EMBL" id="UQS82207.1"/>
    </source>
</evidence>
<dbReference type="RefSeq" id="WP_249514477.1">
    <property type="nucleotide sequence ID" value="NZ_CP093366.1"/>
</dbReference>
<gene>
    <name evidence="2" type="ORF">MOO45_00490</name>
</gene>
<evidence type="ECO:0000256" key="1">
    <source>
        <dbReference type="SAM" id="MobiDB-lite"/>
    </source>
</evidence>
<accession>A0ABY4P9A5</accession>
<evidence type="ECO:0000313" key="3">
    <source>
        <dbReference type="Proteomes" id="UP000831495"/>
    </source>
</evidence>
<reference evidence="2" key="1">
    <citation type="journal article" date="2022" name="Int. J. Syst. Evol. Microbiol.">
        <title>Apilactobacillus apisilvae sp. nov., Nicolia spurrieriana gen. nov. sp. nov., Bombilactobacillus folatiphilus sp. nov. and Bombilactobacillus thymidiniphilus sp. nov., four new lactic acid bacterial isolates from stingless bees Tetragonula carbonaria and Austroplebeia australis.</title>
        <authorList>
            <person name="Oliphant S.A."/>
            <person name="Watson-Haigh N.S."/>
            <person name="Sumby K.M."/>
            <person name="Gardner J."/>
            <person name="Groom S."/>
            <person name="Jiranek V."/>
        </authorList>
    </citation>
    <scope>NUCLEOTIDE SEQUENCE</scope>
    <source>
        <strain evidence="2">SG4_D2</strain>
    </source>
</reference>
<dbReference type="EMBL" id="CP093366">
    <property type="protein sequence ID" value="UQS82207.1"/>
    <property type="molecule type" value="Genomic_DNA"/>
</dbReference>
<protein>
    <recommendedName>
        <fullName evidence="4">WxL domain-containing protein</fullName>
    </recommendedName>
</protein>
<proteinExistence type="predicted"/>
<sequence>MTTNNPTLDNILYPNAHAPQAPANFSFLTQPSPMLRDAATDGNSHPGLYMYPDFQWTDSEAQANANDGKNYFTVNTEGQTNGNKTDFQYLIDSNGKNLQSTNTYTAYVSTPLAFLEAVYDLQNPDYGNRVSHISKVVIKQDLDFYDTSNIDGSFGFANGSTYSYNYARHFKFTIDGQGHTINFSSHCIALSSPGGLYKEDWSFKNLHTYGTTYWGPVAGNNGVADNAEAADNGTGDATIETNGGFTRLTYDNFSYLGSQVHNSGSGSANTEIIIKNRVDMSSVDRYKYKGIEYQCDDNGDQQIFEASKIIFDQNSVFTGYTYDGIGIALNNAGINDVHKSNSIKLEDGAKVYLFPHGDGSAENAGNSKGMPYAITSLGDKSKMDLYGDAELNIISNDAPAKGQYYNGTNKLRHNLELAGGLYVSGQFDLNYHKDNTGSPTIRVQSNDQSTMDYVHPENNVMDQNGNLNIPATNNTATGDKNVNYQAYGDDYDFSTDDYGKYVSCLSTSNGGTGTDGSTTTTGATLNSNPLIYLGNSSSNQSTATIDNGTFDVQANNLHDFGTGSPNSTWTPSNGYIMYIGGGMNVYVKKDGIFRLRNTGDKQINNGMNLLQAAKGLQFNISNPKEVDFDLGTNNNPQSNLVYIEGGDKNNPGGYINVDNSTVSANGDASTVSGPNGSIGSDNSKNVQLSNIPIQKMQIPFSYWSTPNNLVTDGTAAMYAKKEPRKELTTGLNAMNSKEFHTLQFGKVDSPVIDNQTTAIVPHKNKDIHLTGTVTHYDDDTSFDPDPPMIRLTLKRGDKSYDLGSTTNPSQAYGTQKTTAKELPVTPDVLGVGDNQQQNGLLATGGDGNVVESAPQYLSPDKKEVQITPQNDTDKKYPTYTYDINLQKVLDDLPKDNPIGDLSSKDKLAVSAVANFQQTPEQPIDIVNLVLKTDKKVTQYLTGDDVKIPISYFDGNPSAQELTLNGTVKDAGQDKTLTSPKLAMQHNSDQSDSHTDWSISDITNSTDTDDTTHKISFSGQDDLTPSNRYPLLGNPDLTYEYQVLPYPKYIGTKNFQSSAQQAATIGAGPQTLVTKFTPVGHHNMSQVQLQLGAITDGGQLNDPNIKITASYPNPDTMSTDKTLSKTITLITNDDNLYDLSGKNFAFPDDKIPADTTFKIQQSVDVKGLSNQDYFQTDSDVLSAVLPDGTTKQLAATPAVKYLITEPDLQLKVPKALNFSKRPNDKKSLLYPDAVDQYVQLLNNADYDMNDINVYAQYQGDPKIASRLYYQVNAADQVNLNNPALIFQGALAKKSSKNLNTHPTSSDPNGLFLDLKDDGLPEGKYDGTITWSAVNSLN</sequence>
<dbReference type="InterPro" id="IPR046776">
    <property type="entry name" value="Pectate_lyase_5"/>
</dbReference>
<organism evidence="2 3">
    <name type="scientific">Bombilactobacillus folatiphilus</name>
    <dbReference type="NCBI Taxonomy" id="2923362"/>
    <lineage>
        <taxon>Bacteria</taxon>
        <taxon>Bacillati</taxon>
        <taxon>Bacillota</taxon>
        <taxon>Bacilli</taxon>
        <taxon>Lactobacillales</taxon>
        <taxon>Lactobacillaceae</taxon>
        <taxon>Bombilactobacillus</taxon>
    </lineage>
</organism>
<dbReference type="Pfam" id="PF20585">
    <property type="entry name" value="Pectate_lyase_5"/>
    <property type="match status" value="1"/>
</dbReference>
<dbReference type="Proteomes" id="UP000831495">
    <property type="component" value="Chromosome"/>
</dbReference>
<evidence type="ECO:0008006" key="4">
    <source>
        <dbReference type="Google" id="ProtNLM"/>
    </source>
</evidence>